<keyword evidence="12" id="KW-1185">Reference proteome</keyword>
<keyword evidence="7 10" id="KW-0406">Ion transport</keyword>
<evidence type="ECO:0000313" key="11">
    <source>
        <dbReference type="EMBL" id="TQM81275.1"/>
    </source>
</evidence>
<feature type="transmembrane region" description="Helical" evidence="10">
    <location>
        <begin position="12"/>
        <end position="34"/>
    </location>
</feature>
<keyword evidence="8 10" id="KW-0472">Membrane</keyword>
<dbReference type="Proteomes" id="UP000316628">
    <property type="component" value="Unassembled WGS sequence"/>
</dbReference>
<comment type="function">
    <text evidence="10">Channel that opens in response to stretch forces in the membrane lipid bilayer. May participate in the regulation of osmotic pressure changes within the cell.</text>
</comment>
<dbReference type="InterPro" id="IPR019823">
    <property type="entry name" value="Mechanosensitive_channel_CS"/>
</dbReference>
<evidence type="ECO:0000256" key="6">
    <source>
        <dbReference type="ARBA" id="ARBA00022989"/>
    </source>
</evidence>
<dbReference type="OrthoDB" id="9810350at2"/>
<dbReference type="EMBL" id="VFPP01000001">
    <property type="protein sequence ID" value="TQM81275.1"/>
    <property type="molecule type" value="Genomic_DNA"/>
</dbReference>
<dbReference type="PROSITE" id="PS01327">
    <property type="entry name" value="MSCL"/>
    <property type="match status" value="1"/>
</dbReference>
<dbReference type="PANTHER" id="PTHR30266">
    <property type="entry name" value="MECHANOSENSITIVE CHANNEL MSCL"/>
    <property type="match status" value="1"/>
</dbReference>
<evidence type="ECO:0000256" key="1">
    <source>
        <dbReference type="ARBA" id="ARBA00004651"/>
    </source>
</evidence>
<dbReference type="InterPro" id="IPR001185">
    <property type="entry name" value="MS_channel"/>
</dbReference>
<evidence type="ECO:0000256" key="8">
    <source>
        <dbReference type="ARBA" id="ARBA00023136"/>
    </source>
</evidence>
<evidence type="ECO:0000256" key="2">
    <source>
        <dbReference type="ARBA" id="ARBA00007254"/>
    </source>
</evidence>
<evidence type="ECO:0000256" key="3">
    <source>
        <dbReference type="ARBA" id="ARBA00022448"/>
    </source>
</evidence>
<evidence type="ECO:0000256" key="9">
    <source>
        <dbReference type="ARBA" id="ARBA00023303"/>
    </source>
</evidence>
<keyword evidence="5 10" id="KW-0812">Transmembrane</keyword>
<gene>
    <name evidence="10" type="primary">mscL</name>
    <name evidence="11" type="ORF">FHX81_3639</name>
</gene>
<evidence type="ECO:0000256" key="7">
    <source>
        <dbReference type="ARBA" id="ARBA00023065"/>
    </source>
</evidence>
<comment type="subcellular location">
    <subcellularLocation>
        <location evidence="1 10">Cell membrane</location>
        <topology evidence="1 10">Multi-pass membrane protein</topology>
    </subcellularLocation>
</comment>
<organism evidence="11 12">
    <name type="scientific">Saccharothrix saharensis</name>
    <dbReference type="NCBI Taxonomy" id="571190"/>
    <lineage>
        <taxon>Bacteria</taxon>
        <taxon>Bacillati</taxon>
        <taxon>Actinomycetota</taxon>
        <taxon>Actinomycetes</taxon>
        <taxon>Pseudonocardiales</taxon>
        <taxon>Pseudonocardiaceae</taxon>
        <taxon>Saccharothrix</taxon>
    </lineage>
</organism>
<dbReference type="GO" id="GO:0005886">
    <property type="term" value="C:plasma membrane"/>
    <property type="evidence" value="ECO:0007669"/>
    <property type="project" value="UniProtKB-SubCell"/>
</dbReference>
<dbReference type="InterPro" id="IPR036019">
    <property type="entry name" value="MscL_channel"/>
</dbReference>
<evidence type="ECO:0000313" key="12">
    <source>
        <dbReference type="Proteomes" id="UP000316628"/>
    </source>
</evidence>
<dbReference type="Gene3D" id="1.10.1200.120">
    <property type="entry name" value="Large-conductance mechanosensitive channel, MscL, domain 1"/>
    <property type="match status" value="1"/>
</dbReference>
<feature type="transmembrane region" description="Helical" evidence="10">
    <location>
        <begin position="68"/>
        <end position="91"/>
    </location>
</feature>
<dbReference type="NCBIfam" id="NF001842">
    <property type="entry name" value="PRK00567.1-3"/>
    <property type="match status" value="1"/>
</dbReference>
<comment type="caution">
    <text evidence="11">The sequence shown here is derived from an EMBL/GenBank/DDBJ whole genome shotgun (WGS) entry which is preliminary data.</text>
</comment>
<keyword evidence="9 10" id="KW-0407">Ion channel</keyword>
<name>A0A543JEJ9_9PSEU</name>
<dbReference type="GO" id="GO:0008381">
    <property type="term" value="F:mechanosensitive monoatomic ion channel activity"/>
    <property type="evidence" value="ECO:0007669"/>
    <property type="project" value="UniProtKB-UniRule"/>
</dbReference>
<comment type="similarity">
    <text evidence="2 10">Belongs to the MscL family.</text>
</comment>
<keyword evidence="3 10" id="KW-0813">Transport</keyword>
<dbReference type="RefSeq" id="WP_141979262.1">
    <property type="nucleotide sequence ID" value="NZ_VFPP01000001.1"/>
</dbReference>
<sequence length="131" mass="14285">MIKGFKDFLMRGNVIDLAVAVVIGAAFTAIVTAFTTNLINPIIALFGGNNVNGLAVQLGSSDKTIVDFGAIITAVINFLIVAAIVYFIFVLPMNKLKERRKRGQEPGPAEPTDVELLKEIRDLLAQRQRQD</sequence>
<protein>
    <recommendedName>
        <fullName evidence="10">Large-conductance mechanosensitive channel</fullName>
    </recommendedName>
</protein>
<dbReference type="NCBIfam" id="TIGR00220">
    <property type="entry name" value="mscL"/>
    <property type="match status" value="1"/>
</dbReference>
<dbReference type="SUPFAM" id="SSF81330">
    <property type="entry name" value="Gated mechanosensitive channel"/>
    <property type="match status" value="1"/>
</dbReference>
<accession>A0A543JEJ9</accession>
<dbReference type="InterPro" id="IPR037673">
    <property type="entry name" value="MSC/AndL"/>
</dbReference>
<evidence type="ECO:0000256" key="10">
    <source>
        <dbReference type="HAMAP-Rule" id="MF_00115"/>
    </source>
</evidence>
<dbReference type="AlphaFoldDB" id="A0A543JEJ9"/>
<keyword evidence="6 10" id="KW-1133">Transmembrane helix</keyword>
<dbReference type="PANTHER" id="PTHR30266:SF2">
    <property type="entry name" value="LARGE-CONDUCTANCE MECHANOSENSITIVE CHANNEL"/>
    <property type="match status" value="1"/>
</dbReference>
<keyword evidence="4 10" id="KW-1003">Cell membrane</keyword>
<dbReference type="PRINTS" id="PR01264">
    <property type="entry name" value="MECHCHANNEL"/>
</dbReference>
<dbReference type="Pfam" id="PF01741">
    <property type="entry name" value="MscL"/>
    <property type="match status" value="1"/>
</dbReference>
<evidence type="ECO:0000256" key="4">
    <source>
        <dbReference type="ARBA" id="ARBA00022475"/>
    </source>
</evidence>
<reference evidence="11 12" key="1">
    <citation type="submission" date="2019-06" db="EMBL/GenBank/DDBJ databases">
        <title>Sequencing the genomes of 1000 actinobacteria strains.</title>
        <authorList>
            <person name="Klenk H.-P."/>
        </authorList>
    </citation>
    <scope>NUCLEOTIDE SEQUENCE [LARGE SCALE GENOMIC DNA]</scope>
    <source>
        <strain evidence="11 12">DSM 45456</strain>
    </source>
</reference>
<comment type="subunit">
    <text evidence="10">Homopentamer.</text>
</comment>
<evidence type="ECO:0000256" key="5">
    <source>
        <dbReference type="ARBA" id="ARBA00022692"/>
    </source>
</evidence>
<proteinExistence type="inferred from homology"/>
<dbReference type="HAMAP" id="MF_00115">
    <property type="entry name" value="MscL"/>
    <property type="match status" value="1"/>
</dbReference>